<protein>
    <submittedName>
        <fullName evidence="1">Uncharacterized protein</fullName>
    </submittedName>
</protein>
<name>A0A916IQR7_9BURK</name>
<dbReference type="Proteomes" id="UP000672934">
    <property type="component" value="Unassembled WGS sequence"/>
</dbReference>
<reference evidence="1" key="1">
    <citation type="submission" date="2021-03" db="EMBL/GenBank/DDBJ databases">
        <authorList>
            <person name="Peeters C."/>
        </authorList>
    </citation>
    <scope>NUCLEOTIDE SEQUENCE</scope>
    <source>
        <strain evidence="1">LMG 31506</strain>
    </source>
</reference>
<gene>
    <name evidence="1" type="ORF">LMG31506_00199</name>
</gene>
<proteinExistence type="predicted"/>
<organism evidence="1 2">
    <name type="scientific">Cupriavidus yeoncheonensis</name>
    <dbReference type="NCBI Taxonomy" id="1462994"/>
    <lineage>
        <taxon>Bacteria</taxon>
        <taxon>Pseudomonadati</taxon>
        <taxon>Pseudomonadota</taxon>
        <taxon>Betaproteobacteria</taxon>
        <taxon>Burkholderiales</taxon>
        <taxon>Burkholderiaceae</taxon>
        <taxon>Cupriavidus</taxon>
    </lineage>
</organism>
<dbReference type="RefSeq" id="WP_211945221.1">
    <property type="nucleotide sequence ID" value="NZ_CAJPUY010000001.1"/>
</dbReference>
<comment type="caution">
    <text evidence="1">The sequence shown here is derived from an EMBL/GenBank/DDBJ whole genome shotgun (WGS) entry which is preliminary data.</text>
</comment>
<dbReference type="AlphaFoldDB" id="A0A916IQR7"/>
<evidence type="ECO:0000313" key="2">
    <source>
        <dbReference type="Proteomes" id="UP000672934"/>
    </source>
</evidence>
<sequence length="78" mass="8746">MTQGEAIARQAARENLQRELLRELQLAHRIIRNALAVMTPEQKSEWAARNILSGSDSESTTRAHEREAVIAKAFGSEM</sequence>
<dbReference type="EMBL" id="CAJPUY010000001">
    <property type="protein sequence ID" value="CAG2126841.1"/>
    <property type="molecule type" value="Genomic_DNA"/>
</dbReference>
<evidence type="ECO:0000313" key="1">
    <source>
        <dbReference type="EMBL" id="CAG2126841.1"/>
    </source>
</evidence>
<keyword evidence="2" id="KW-1185">Reference proteome</keyword>
<accession>A0A916IQR7</accession>